<evidence type="ECO:0000313" key="2">
    <source>
        <dbReference type="Proteomes" id="UP000000549"/>
    </source>
</evidence>
<gene>
    <name evidence="1" type="ordered locus">MS53_0688</name>
</gene>
<dbReference type="Proteomes" id="UP000000549">
    <property type="component" value="Chromosome"/>
</dbReference>
<dbReference type="AntiFam" id="ANF00011">
    <property type="entry name" value="tRNA translation"/>
</dbReference>
<dbReference type="AlphaFoldDB" id="A4Q7Z2"/>
<reference evidence="1 2" key="1">
    <citation type="journal article" date="2005" name="J. Bacteriol.">
        <title>Swine and poultry pathogens: the complete genome sequences of two strains of Mycoplasma hyopneumoniae and a strain of Mycoplasma synoviae.</title>
        <authorList>
            <person name="Vasconcelos A.T."/>
            <person name="Ferreira H.B."/>
            <person name="Bizarro C.V."/>
            <person name="Bonatto S.L."/>
            <person name="Carvalho M.O."/>
            <person name="Pinto P.M."/>
            <person name="Almeida D.F."/>
            <person name="Almeida L.G."/>
            <person name="Almeida R."/>
            <person name="Alves-Filho L."/>
            <person name="Assuncao E.N."/>
            <person name="Azevedo V.A."/>
            <person name="Bogo M.R."/>
            <person name="Brigido M.M."/>
            <person name="Brocchi M."/>
            <person name="Burity H.A."/>
            <person name="Camargo A.A."/>
            <person name="Camargo S.S."/>
            <person name="Carepo M.S."/>
            <person name="Carraro D.M."/>
            <person name="de Mattos Cascardo J.C."/>
            <person name="Castro L.A."/>
            <person name="Cavalcanti G."/>
            <person name="Chemale G."/>
            <person name="Collevatti R.G."/>
            <person name="Cunha C.W."/>
            <person name="Dallagiovanna B."/>
            <person name="Dambros B.P."/>
            <person name="Dellagostin O.A."/>
            <person name="Falcao C."/>
            <person name="Fantinatti-Garboggini F."/>
            <person name="Felipe M.S."/>
            <person name="Fiorentin L."/>
            <person name="Franco G.R."/>
            <person name="Freitas N.S."/>
            <person name="Frias D."/>
            <person name="Grangeiro T.B."/>
            <person name="Grisard E.C."/>
            <person name="Guimaraes C.T."/>
            <person name="Hungria M."/>
            <person name="Jardim S.N."/>
            <person name="Krieger M.A."/>
            <person name="Laurino J.P."/>
            <person name="Lima L.F."/>
            <person name="Lopes M.I."/>
            <person name="Loreto E.L."/>
            <person name="Madeira H.M."/>
            <person name="Manfio G.P."/>
            <person name="Maranhao A.Q."/>
            <person name="Martinkovics C.T."/>
            <person name="Medeiros S.R."/>
            <person name="Moreira M.A."/>
            <person name="Neiva M."/>
            <person name="Ramalho-Neto C.E."/>
            <person name="Nicolas M.F."/>
            <person name="Oliveira S.C."/>
            <person name="Paixao R.F."/>
            <person name="Pedrosa F.O."/>
            <person name="Pena S.D."/>
            <person name="Pereira M."/>
            <person name="Pereira-Ferrari L."/>
            <person name="Piffer I."/>
            <person name="Pinto L.S."/>
            <person name="Potrich D.P."/>
            <person name="Salim A.C."/>
            <person name="Santos F.R."/>
            <person name="Schmitt R."/>
            <person name="Schneider M.P."/>
            <person name="Schrank A."/>
            <person name="Schrank I.S."/>
            <person name="Schuck A.F."/>
            <person name="Seuanez H.N."/>
            <person name="Silva D.W."/>
            <person name="Silva R."/>
            <person name="Silva S.C."/>
            <person name="Soares C.M."/>
            <person name="Souza K.R."/>
            <person name="Souza R.C."/>
            <person name="Staats C.C."/>
            <person name="Steffens M.B."/>
            <person name="Teixeira S.M."/>
            <person name="Urmenyi T.P."/>
            <person name="Vainstein M.H."/>
            <person name="Zuccherato L.W."/>
            <person name="Simpson A.J."/>
            <person name="Zaha A."/>
        </authorList>
    </citation>
    <scope>NUCLEOTIDE SEQUENCE [LARGE SCALE GENOMIC DNA]</scope>
    <source>
        <strain evidence="1 2">53</strain>
    </source>
</reference>
<organism evidence="1 2">
    <name type="scientific">Mycoplasmopsis synoviae (strain 53)</name>
    <name type="common">Mycoplasma synoviae</name>
    <dbReference type="NCBI Taxonomy" id="262723"/>
    <lineage>
        <taxon>Bacteria</taxon>
        <taxon>Bacillati</taxon>
        <taxon>Mycoplasmatota</taxon>
        <taxon>Mycoplasmoidales</taxon>
        <taxon>Metamycoplasmataceae</taxon>
        <taxon>Mycoplasmopsis</taxon>
    </lineage>
</organism>
<sequence length="145" mass="16448">MGLLLPLVREEGLEPSCIAALEPKSSVSANFTTHAVLVPSIGLEPTTYWLQVSCSTNWAKTAWWKIRDSNPWHSPCKGDALPAELIFQMAVCTGIEPVRAWMKTMCVNRFTNRPNGADYWDWTNDQLVNSQLLYRWAKSATWVYV</sequence>
<keyword evidence="2" id="KW-1185">Reference proteome</keyword>
<name>A4Q7Z2_MYCS5</name>
<proteinExistence type="predicted"/>
<accession>A4Q7Z2</accession>
<dbReference type="KEGG" id="msy:MS53_0688"/>
<dbReference type="EMBL" id="AE017245">
    <property type="protein sequence ID" value="ABP00364.1"/>
    <property type="molecule type" value="Genomic_DNA"/>
</dbReference>
<protein>
    <submittedName>
        <fullName evidence="1">Uncharacterized protein</fullName>
    </submittedName>
</protein>
<dbReference type="HOGENOM" id="CLU_1784760_0_0_14"/>
<evidence type="ECO:0000313" key="1">
    <source>
        <dbReference type="EMBL" id="ABP00364.1"/>
    </source>
</evidence>